<dbReference type="InterPro" id="IPR014284">
    <property type="entry name" value="RNA_pol_sigma-70_dom"/>
</dbReference>
<proteinExistence type="inferred from homology"/>
<dbReference type="EMBL" id="LYXE01000173">
    <property type="protein sequence ID" value="PDV96882.1"/>
    <property type="molecule type" value="Genomic_DNA"/>
</dbReference>
<name>A0A2H3KSP8_9CHLR</name>
<dbReference type="InterPro" id="IPR039425">
    <property type="entry name" value="RNA_pol_sigma-70-like"/>
</dbReference>
<dbReference type="Proteomes" id="UP000220922">
    <property type="component" value="Unassembled WGS sequence"/>
</dbReference>
<evidence type="ECO:0000313" key="8">
    <source>
        <dbReference type="Proteomes" id="UP000220922"/>
    </source>
</evidence>
<dbReference type="PANTHER" id="PTHR43133">
    <property type="entry name" value="RNA POLYMERASE ECF-TYPE SIGMA FACTO"/>
    <property type="match status" value="1"/>
</dbReference>
<feature type="domain" description="RNA polymerase sigma-70 region 2" evidence="6">
    <location>
        <begin position="23"/>
        <end position="91"/>
    </location>
</feature>
<keyword evidence="8" id="KW-1185">Reference proteome</keyword>
<evidence type="ECO:0000259" key="6">
    <source>
        <dbReference type="Pfam" id="PF04542"/>
    </source>
</evidence>
<keyword evidence="2" id="KW-0805">Transcription regulation</keyword>
<dbReference type="Gene3D" id="1.10.1740.10">
    <property type="match status" value="1"/>
</dbReference>
<dbReference type="Gene3D" id="1.10.10.10">
    <property type="entry name" value="Winged helix-like DNA-binding domain superfamily/Winged helix DNA-binding domain"/>
    <property type="match status" value="1"/>
</dbReference>
<evidence type="ECO:0000256" key="4">
    <source>
        <dbReference type="ARBA" id="ARBA00023125"/>
    </source>
</evidence>
<dbReference type="InterPro" id="IPR013325">
    <property type="entry name" value="RNA_pol_sigma_r2"/>
</dbReference>
<gene>
    <name evidence="7" type="ORF">A9Q02_19950</name>
</gene>
<evidence type="ECO:0000256" key="1">
    <source>
        <dbReference type="ARBA" id="ARBA00010641"/>
    </source>
</evidence>
<dbReference type="SUPFAM" id="SSF88946">
    <property type="entry name" value="Sigma2 domain of RNA polymerase sigma factors"/>
    <property type="match status" value="1"/>
</dbReference>
<dbReference type="RefSeq" id="WP_097655009.1">
    <property type="nucleotide sequence ID" value="NZ_LYXE01000173.1"/>
</dbReference>
<dbReference type="SUPFAM" id="SSF88659">
    <property type="entry name" value="Sigma3 and sigma4 domains of RNA polymerase sigma factors"/>
    <property type="match status" value="1"/>
</dbReference>
<dbReference type="OrthoDB" id="9782703at2"/>
<evidence type="ECO:0000256" key="5">
    <source>
        <dbReference type="ARBA" id="ARBA00023163"/>
    </source>
</evidence>
<accession>A0A2H3KSP8</accession>
<sequence length="188" mass="21565">MEPDDTTLIVACRAGDQGAWEQLIRRYQRLIYAIPLRAGLGEDAAAEIFQRTFVILFEKLDTLTQPERLRAWLVTTTRRECWNYSRREQRTDALPHDDPEDPGATELVDPGLLPDELFEQMERQHMVRQALGRLDPRCRTLLDMLFLRPDPPPYAELAATLGTTEGSIGPTRARCLQKLRAQLAQLDH</sequence>
<evidence type="ECO:0000256" key="2">
    <source>
        <dbReference type="ARBA" id="ARBA00023015"/>
    </source>
</evidence>
<evidence type="ECO:0000313" key="7">
    <source>
        <dbReference type="EMBL" id="PDV96882.1"/>
    </source>
</evidence>
<comment type="similarity">
    <text evidence="1">Belongs to the sigma-70 factor family. ECF subfamily.</text>
</comment>
<dbReference type="GO" id="GO:0016987">
    <property type="term" value="F:sigma factor activity"/>
    <property type="evidence" value="ECO:0007669"/>
    <property type="project" value="UniProtKB-KW"/>
</dbReference>
<evidence type="ECO:0000256" key="3">
    <source>
        <dbReference type="ARBA" id="ARBA00023082"/>
    </source>
</evidence>
<comment type="caution">
    <text evidence="7">The sequence shown here is derived from an EMBL/GenBank/DDBJ whole genome shotgun (WGS) entry which is preliminary data.</text>
</comment>
<protein>
    <recommendedName>
        <fullName evidence="6">RNA polymerase sigma-70 region 2 domain-containing protein</fullName>
    </recommendedName>
</protein>
<keyword evidence="3" id="KW-0731">Sigma factor</keyword>
<organism evidence="7 8">
    <name type="scientific">Candidatus Chloroploca asiatica</name>
    <dbReference type="NCBI Taxonomy" id="1506545"/>
    <lineage>
        <taxon>Bacteria</taxon>
        <taxon>Bacillati</taxon>
        <taxon>Chloroflexota</taxon>
        <taxon>Chloroflexia</taxon>
        <taxon>Chloroflexales</taxon>
        <taxon>Chloroflexineae</taxon>
        <taxon>Oscillochloridaceae</taxon>
        <taxon>Candidatus Chloroploca</taxon>
    </lineage>
</organism>
<dbReference type="GO" id="GO:0003677">
    <property type="term" value="F:DNA binding"/>
    <property type="evidence" value="ECO:0007669"/>
    <property type="project" value="UniProtKB-KW"/>
</dbReference>
<dbReference type="PANTHER" id="PTHR43133:SF8">
    <property type="entry name" value="RNA POLYMERASE SIGMA FACTOR HI_1459-RELATED"/>
    <property type="match status" value="1"/>
</dbReference>
<reference evidence="7 8" key="1">
    <citation type="submission" date="2016-05" db="EMBL/GenBank/DDBJ databases">
        <authorList>
            <person name="Lavstsen T."/>
            <person name="Jespersen J.S."/>
        </authorList>
    </citation>
    <scope>NUCLEOTIDE SEQUENCE [LARGE SCALE GENOMIC DNA]</scope>
    <source>
        <strain evidence="7 8">B7-9</strain>
    </source>
</reference>
<dbReference type="AlphaFoldDB" id="A0A2H3KSP8"/>
<dbReference type="InterPro" id="IPR036388">
    <property type="entry name" value="WH-like_DNA-bd_sf"/>
</dbReference>
<keyword evidence="5" id="KW-0804">Transcription</keyword>
<dbReference type="GO" id="GO:0006352">
    <property type="term" value="P:DNA-templated transcription initiation"/>
    <property type="evidence" value="ECO:0007669"/>
    <property type="project" value="InterPro"/>
</dbReference>
<dbReference type="InterPro" id="IPR007627">
    <property type="entry name" value="RNA_pol_sigma70_r2"/>
</dbReference>
<dbReference type="InterPro" id="IPR013324">
    <property type="entry name" value="RNA_pol_sigma_r3/r4-like"/>
</dbReference>
<keyword evidence="4" id="KW-0238">DNA-binding</keyword>
<dbReference type="Pfam" id="PF04542">
    <property type="entry name" value="Sigma70_r2"/>
    <property type="match status" value="1"/>
</dbReference>
<dbReference type="NCBIfam" id="TIGR02937">
    <property type="entry name" value="sigma70-ECF"/>
    <property type="match status" value="1"/>
</dbReference>